<comment type="caution">
    <text evidence="1">The sequence shown here is derived from an EMBL/GenBank/DDBJ whole genome shotgun (WGS) entry which is preliminary data.</text>
</comment>
<gene>
    <name evidence="1" type="ORF">MML48_2g00007101</name>
</gene>
<dbReference type="Proteomes" id="UP001056778">
    <property type="component" value="Chromosome 2"/>
</dbReference>
<accession>A0ACB9TJI6</accession>
<evidence type="ECO:0000313" key="2">
    <source>
        <dbReference type="Proteomes" id="UP001056778"/>
    </source>
</evidence>
<keyword evidence="2" id="KW-1185">Reference proteome</keyword>
<name>A0ACB9TJI6_HOLOL</name>
<protein>
    <submittedName>
        <fullName evidence="1">Dihydrofolate reductase</fullName>
    </submittedName>
</protein>
<proteinExistence type="predicted"/>
<evidence type="ECO:0000313" key="1">
    <source>
        <dbReference type="EMBL" id="KAI4467033.1"/>
    </source>
</evidence>
<reference evidence="1" key="1">
    <citation type="submission" date="2022-04" db="EMBL/GenBank/DDBJ databases">
        <title>Chromosome-scale genome assembly of Holotrichia oblita Faldermann.</title>
        <authorList>
            <person name="Rongchong L."/>
        </authorList>
    </citation>
    <scope>NUCLEOTIDE SEQUENCE</scope>
    <source>
        <strain evidence="1">81SQS9</strain>
    </source>
</reference>
<sequence length="185" mass="21974">MALKLNLIAAVCENMGMGKNNNLPWRLKTEMAYFTEMTSKTLSDKKQNVVIMGRKTWDSIPSKFKPLPNRINFVLSRSDLDLNQYKDTYSFKSFDEMFDKLNNDKFRELYEKIWVIGGSHIYKMCLDNKYFHRLYLTEIKKTYDCDIFFPQLSDKFIEVEDSEVPSGIQEEDDVQFVYKVFETKK</sequence>
<dbReference type="EMBL" id="CM043016">
    <property type="protein sequence ID" value="KAI4467033.1"/>
    <property type="molecule type" value="Genomic_DNA"/>
</dbReference>
<organism evidence="1 2">
    <name type="scientific">Holotrichia oblita</name>
    <name type="common">Chafer beetle</name>
    <dbReference type="NCBI Taxonomy" id="644536"/>
    <lineage>
        <taxon>Eukaryota</taxon>
        <taxon>Metazoa</taxon>
        <taxon>Ecdysozoa</taxon>
        <taxon>Arthropoda</taxon>
        <taxon>Hexapoda</taxon>
        <taxon>Insecta</taxon>
        <taxon>Pterygota</taxon>
        <taxon>Neoptera</taxon>
        <taxon>Endopterygota</taxon>
        <taxon>Coleoptera</taxon>
        <taxon>Polyphaga</taxon>
        <taxon>Scarabaeiformia</taxon>
        <taxon>Scarabaeidae</taxon>
        <taxon>Melolonthinae</taxon>
        <taxon>Holotrichia</taxon>
    </lineage>
</organism>